<accession>A0ACD3AW04</accession>
<proteinExistence type="predicted"/>
<sequence length="344" mass="37946">MGKFGPASKWLKDQREVIKLETTDLSGRVVLVIGANVGLGLEASRHFASMNPERLIMACRNTTKGEAAIKDVQSTTGYAQIDLLHIDLTDSASISKFIEELSSKGVTRIDTTLINAGMMTPKFELTVDGWETTLQTNHIGTALVALLLLPFHLATKHEDPFPRIAFVGSEVHYFVSKVEETKQPNILEALNDKKLARMPERYYITKTLNLFFARSLASRVQPGSLSVTAINPGFCKSQLIRNEGVIKMAGLKLATALLSRPTEMGSRCLVHGAVIASDEVVHGKYLNNCRVEEESDFVISEEGGRVQERVWKETIELLAKINPQITGIVDKYLNQPNGNGKNPI</sequence>
<keyword evidence="2" id="KW-1185">Reference proteome</keyword>
<dbReference type="EMBL" id="ML208321">
    <property type="protein sequence ID" value="TFK69951.1"/>
    <property type="molecule type" value="Genomic_DNA"/>
</dbReference>
<evidence type="ECO:0000313" key="2">
    <source>
        <dbReference type="Proteomes" id="UP000308600"/>
    </source>
</evidence>
<name>A0ACD3AW04_9AGAR</name>
<gene>
    <name evidence="1" type="ORF">BDN72DRAFT_839729</name>
</gene>
<dbReference type="Proteomes" id="UP000308600">
    <property type="component" value="Unassembled WGS sequence"/>
</dbReference>
<organism evidence="1 2">
    <name type="scientific">Pluteus cervinus</name>
    <dbReference type="NCBI Taxonomy" id="181527"/>
    <lineage>
        <taxon>Eukaryota</taxon>
        <taxon>Fungi</taxon>
        <taxon>Dikarya</taxon>
        <taxon>Basidiomycota</taxon>
        <taxon>Agaricomycotina</taxon>
        <taxon>Agaricomycetes</taxon>
        <taxon>Agaricomycetidae</taxon>
        <taxon>Agaricales</taxon>
        <taxon>Pluteineae</taxon>
        <taxon>Pluteaceae</taxon>
        <taxon>Pluteus</taxon>
    </lineage>
</organism>
<protein>
    <submittedName>
        <fullName evidence="1">NAD(P)-binding protein</fullName>
    </submittedName>
</protein>
<evidence type="ECO:0000313" key="1">
    <source>
        <dbReference type="EMBL" id="TFK69951.1"/>
    </source>
</evidence>
<reference evidence="1 2" key="1">
    <citation type="journal article" date="2019" name="Nat. Ecol. Evol.">
        <title>Megaphylogeny resolves global patterns of mushroom evolution.</title>
        <authorList>
            <person name="Varga T."/>
            <person name="Krizsan K."/>
            <person name="Foldi C."/>
            <person name="Dima B."/>
            <person name="Sanchez-Garcia M."/>
            <person name="Sanchez-Ramirez S."/>
            <person name="Szollosi G.J."/>
            <person name="Szarkandi J.G."/>
            <person name="Papp V."/>
            <person name="Albert L."/>
            <person name="Andreopoulos W."/>
            <person name="Angelini C."/>
            <person name="Antonin V."/>
            <person name="Barry K.W."/>
            <person name="Bougher N.L."/>
            <person name="Buchanan P."/>
            <person name="Buyck B."/>
            <person name="Bense V."/>
            <person name="Catcheside P."/>
            <person name="Chovatia M."/>
            <person name="Cooper J."/>
            <person name="Damon W."/>
            <person name="Desjardin D."/>
            <person name="Finy P."/>
            <person name="Geml J."/>
            <person name="Haridas S."/>
            <person name="Hughes K."/>
            <person name="Justo A."/>
            <person name="Karasinski D."/>
            <person name="Kautmanova I."/>
            <person name="Kiss B."/>
            <person name="Kocsube S."/>
            <person name="Kotiranta H."/>
            <person name="LaButti K.M."/>
            <person name="Lechner B.E."/>
            <person name="Liimatainen K."/>
            <person name="Lipzen A."/>
            <person name="Lukacs Z."/>
            <person name="Mihaltcheva S."/>
            <person name="Morgado L.N."/>
            <person name="Niskanen T."/>
            <person name="Noordeloos M.E."/>
            <person name="Ohm R.A."/>
            <person name="Ortiz-Santana B."/>
            <person name="Ovrebo C."/>
            <person name="Racz N."/>
            <person name="Riley R."/>
            <person name="Savchenko A."/>
            <person name="Shiryaev A."/>
            <person name="Soop K."/>
            <person name="Spirin V."/>
            <person name="Szebenyi C."/>
            <person name="Tomsovsky M."/>
            <person name="Tulloss R.E."/>
            <person name="Uehling J."/>
            <person name="Grigoriev I.V."/>
            <person name="Vagvolgyi C."/>
            <person name="Papp T."/>
            <person name="Martin F.M."/>
            <person name="Miettinen O."/>
            <person name="Hibbett D.S."/>
            <person name="Nagy L.G."/>
        </authorList>
    </citation>
    <scope>NUCLEOTIDE SEQUENCE [LARGE SCALE GENOMIC DNA]</scope>
    <source>
        <strain evidence="1 2">NL-1719</strain>
    </source>
</reference>